<evidence type="ECO:0000313" key="4">
    <source>
        <dbReference type="EMBL" id="GJJ69285.1"/>
    </source>
</evidence>
<evidence type="ECO:0000256" key="1">
    <source>
        <dbReference type="ARBA" id="ARBA00014759"/>
    </source>
</evidence>
<name>A0A9P3H365_9FUNG</name>
<evidence type="ECO:0000256" key="2">
    <source>
        <dbReference type="PROSITE-ProRule" id="PRU01133"/>
    </source>
</evidence>
<feature type="domain" description="TCTP" evidence="3">
    <location>
        <begin position="1"/>
        <end position="135"/>
    </location>
</feature>
<comment type="caution">
    <text evidence="4">The sequence shown here is derived from an EMBL/GenBank/DDBJ whole genome shotgun (WGS) entry which is preliminary data.</text>
</comment>
<dbReference type="Gene3D" id="2.170.150.10">
    <property type="entry name" value="Metal Binding Protein, Guanine Nucleotide Exchange Factor, Chain A"/>
    <property type="match status" value="1"/>
</dbReference>
<dbReference type="GO" id="GO:0005737">
    <property type="term" value="C:cytoplasm"/>
    <property type="evidence" value="ECO:0007669"/>
    <property type="project" value="TreeGrafter"/>
</dbReference>
<dbReference type="PROSITE" id="PS51797">
    <property type="entry name" value="TCTP_3"/>
    <property type="match status" value="1"/>
</dbReference>
<reference evidence="4" key="2">
    <citation type="journal article" date="2022" name="Microbiol. Resour. Announc.">
        <title>Whole-Genome Sequence of Entomortierella parvispora E1425, a Mucoromycotan Fungus Associated with Burkholderiaceae-Related Endosymbiotic Bacteria.</title>
        <authorList>
            <person name="Herlambang A."/>
            <person name="Guo Y."/>
            <person name="Takashima Y."/>
            <person name="Narisawa K."/>
            <person name="Ohta H."/>
            <person name="Nishizawa T."/>
        </authorList>
    </citation>
    <scope>NUCLEOTIDE SEQUENCE</scope>
    <source>
        <strain evidence="4">E1425</strain>
    </source>
</reference>
<dbReference type="InterPro" id="IPR034737">
    <property type="entry name" value="TCTP"/>
</dbReference>
<dbReference type="PANTHER" id="PTHR11991:SF0">
    <property type="entry name" value="TRANSLATIONALLY-CONTROLLED TUMOR PROTEIN"/>
    <property type="match status" value="1"/>
</dbReference>
<organism evidence="4 5">
    <name type="scientific">Entomortierella parvispora</name>
    <dbReference type="NCBI Taxonomy" id="205924"/>
    <lineage>
        <taxon>Eukaryota</taxon>
        <taxon>Fungi</taxon>
        <taxon>Fungi incertae sedis</taxon>
        <taxon>Mucoromycota</taxon>
        <taxon>Mortierellomycotina</taxon>
        <taxon>Mortierellomycetes</taxon>
        <taxon>Mortierellales</taxon>
        <taxon>Mortierellaceae</taxon>
        <taxon>Entomortierella</taxon>
    </lineage>
</organism>
<reference evidence="4" key="1">
    <citation type="submission" date="2021-11" db="EMBL/GenBank/DDBJ databases">
        <authorList>
            <person name="Herlambang A."/>
            <person name="Guo Y."/>
            <person name="Takashima Y."/>
            <person name="Nishizawa T."/>
        </authorList>
    </citation>
    <scope>NUCLEOTIDE SEQUENCE</scope>
    <source>
        <strain evidence="4">E1425</strain>
    </source>
</reference>
<dbReference type="AlphaFoldDB" id="A0A9P3H365"/>
<dbReference type="OrthoDB" id="10248936at2759"/>
<dbReference type="InterPro" id="IPR018105">
    <property type="entry name" value="Translational_control_tumour_p"/>
</dbReference>
<protein>
    <recommendedName>
        <fullName evidence="1">Translationally-controlled tumor protein homolog</fullName>
    </recommendedName>
</protein>
<dbReference type="PANTHER" id="PTHR11991">
    <property type="entry name" value="TRANSLATIONALLY CONTROLLED TUMOR PROTEIN-RELATED"/>
    <property type="match status" value="1"/>
</dbReference>
<comment type="similarity">
    <text evidence="2">Belongs to the TCTP family.</text>
</comment>
<accession>A0A9P3H365</accession>
<sequence>MIQVKEGADVDIGANASAEEASEELEDGVSIVNNVVYSFRLQSTNFDKKGYTSYVKGYLKKLKETLKITDAEEVKKFEAEMKEEVMKIIKNFGDYEFYIGEGMDPEATIMLLNYREDGVTPYFTVFKRAVKTTKV</sequence>
<dbReference type="SUPFAM" id="SSF51316">
    <property type="entry name" value="Mss4-like"/>
    <property type="match status" value="1"/>
</dbReference>
<dbReference type="GO" id="GO:0005509">
    <property type="term" value="F:calcium ion binding"/>
    <property type="evidence" value="ECO:0007669"/>
    <property type="project" value="TreeGrafter"/>
</dbReference>
<dbReference type="InterPro" id="IPR011057">
    <property type="entry name" value="Mss4-like_sf"/>
</dbReference>
<dbReference type="InterPro" id="IPR011323">
    <property type="entry name" value="Mss4/transl-control_tumour"/>
</dbReference>
<dbReference type="Proteomes" id="UP000827284">
    <property type="component" value="Unassembled WGS sequence"/>
</dbReference>
<evidence type="ECO:0000259" key="3">
    <source>
        <dbReference type="PROSITE" id="PS51797"/>
    </source>
</evidence>
<proteinExistence type="inferred from homology"/>
<gene>
    <name evidence="4" type="ORF">EMPS_01631</name>
</gene>
<keyword evidence="5" id="KW-1185">Reference proteome</keyword>
<dbReference type="Pfam" id="PF00838">
    <property type="entry name" value="TCTP"/>
    <property type="match status" value="1"/>
</dbReference>
<evidence type="ECO:0000313" key="5">
    <source>
        <dbReference type="Proteomes" id="UP000827284"/>
    </source>
</evidence>
<dbReference type="EMBL" id="BQFW01000002">
    <property type="protein sequence ID" value="GJJ69285.1"/>
    <property type="molecule type" value="Genomic_DNA"/>
</dbReference>